<dbReference type="GO" id="GO:0045214">
    <property type="term" value="P:sarcomere organization"/>
    <property type="evidence" value="ECO:0000318"/>
    <property type="project" value="GO_Central"/>
</dbReference>
<feature type="coiled-coil region" evidence="1">
    <location>
        <begin position="816"/>
        <end position="1118"/>
    </location>
</feature>
<dbReference type="CTD" id="179353"/>
<feature type="region of interest" description="Disordered" evidence="2">
    <location>
        <begin position="156"/>
        <end position="185"/>
    </location>
</feature>
<feature type="compositionally biased region" description="Polar residues" evidence="2">
    <location>
        <begin position="156"/>
        <end position="179"/>
    </location>
</feature>
<evidence type="ECO:0000313" key="4">
    <source>
        <dbReference type="Proteomes" id="UP000001940"/>
    </source>
</evidence>
<dbReference type="InParanoid" id="Q22257"/>
<dbReference type="IntAct" id="Q22257">
    <property type="interactions" value="4"/>
</dbReference>
<dbReference type="Bgee" id="WBGene00001830">
    <property type="expression patterns" value="Expressed in germ line (C elegans) and 4 other cell types or tissues"/>
</dbReference>
<dbReference type="AlphaFoldDB" id="Q22257"/>
<dbReference type="PeptideAtlas" id="Q22257"/>
<dbReference type="WormBase" id="T06E4.1">
    <property type="protein sequence ID" value="CE06368"/>
    <property type="gene ID" value="WBGene00001830"/>
    <property type="gene designation" value="hcp-2"/>
</dbReference>
<evidence type="ECO:0000313" key="5">
    <source>
        <dbReference type="WormBase" id="T06E4.1"/>
    </source>
</evidence>
<dbReference type="GO" id="GO:0008104">
    <property type="term" value="P:intracellular protein localization"/>
    <property type="evidence" value="ECO:0000315"/>
    <property type="project" value="WormBase"/>
</dbReference>
<dbReference type="GO" id="GO:0032982">
    <property type="term" value="C:myosin filament"/>
    <property type="evidence" value="ECO:0000318"/>
    <property type="project" value="GO_Central"/>
</dbReference>
<dbReference type="SMR" id="Q22257"/>
<dbReference type="AGR" id="WB:WBGene00001830"/>
<keyword evidence="1" id="KW-0175">Coiled coil</keyword>
<feature type="coiled-coil region" evidence="1">
    <location>
        <begin position="267"/>
        <end position="416"/>
    </location>
</feature>
<feature type="coiled-coil region" evidence="1">
    <location>
        <begin position="580"/>
        <end position="635"/>
    </location>
</feature>
<dbReference type="OrthoDB" id="5830724at2759"/>
<evidence type="ECO:0000256" key="2">
    <source>
        <dbReference type="SAM" id="MobiDB-lite"/>
    </source>
</evidence>
<dbReference type="GO" id="GO:0000212">
    <property type="term" value="P:meiotic spindle organization"/>
    <property type="evidence" value="ECO:0000315"/>
    <property type="project" value="UniProtKB"/>
</dbReference>
<keyword evidence="6" id="KW-1267">Proteomics identification</keyword>
<sequence>MEESTNDGDENKPATGKKRQQLESPFSAATPKSRLGKESKRFFGRSAMNLADGNLEETRIEPDSRHSSTSTSDSILDDSSISNFSTLAPPNTSVDDNSVCEPPRASSAHDVDPNLEQTKVYSEDSISKDCSIADESFATDGDVTLANDFFQQATIQDLENTPSTPLRSQTQVGDESTPTAPSPLRSKIPIESEVVQSTSVESVQSTSQHEKSRIEYSLYEFEMLEKNIEHDEVVKDLQLKIELLGEKHRQTLVEIKEAREVEEKMLMQQVEEAVKKTKSEREAAKTLEQLLEKRIEELEMKLTEPNGEKLQFEHQLEELKSRCEELTDKALKVDVMQHSIEDYEKKFVELQEMKEEADEQLQKAKEDIETLQMKYVELETTINKEVFSNSEIETLKSEHEIVRKLMLDEIHRLENEMSALQPKNDTTELEELQKTLDDLKIDCCNLTSKMLELQSELVEVKEKATSEIGEAVQKNGELLEQINSLRVENAKLVDMEGQLNDAHRKAEDKDVRISELLTTIESLRQDSEASDKLLMDSESTQNEYSLALENTVSELETMRREYKASVDKVCSLQLELEEIQHETSVELEEAEIRIKELELAQEEAVKTGSSQLKKLEIVQEDCQKLRDQLKEEQIQQLVSLRETSEVMHQESARHQEEKYQIQSKLMSTEAEVIELRSSIDSLQAEVRVQSDSAADQKHILEDYLRKIRQAEETNEKLRSDLASSEEQILDLKNQQESLIDDLKEKLHSAESTNQELQVSLEMLKIEVSNARQKVMESEVLKESFEALQLELSASQEVSRSVVDAAVQEKDGLLRLVDTLKLKIEDTEKSAQDLQQSSVEEIKQLQLDLQNFKQNAEVLESLNEKLNSSHKRDMVALASQLEELQHKLVVGESQVENVKEELIGAKIMNKEMVDELNAKLGDALEGMEELKKSLEVSEAKVQRREEELIAQVSKHRDQQEQLQLTLDELKSAQHSTETSRSQSNELAARIEELEASISFAQKALQDVEDVKHQQDIQISEANEAMVKLKQDFETERTSLQNEFNQTVSADKEQLGHAEQMIAQKEKEIITLQARIEAMSQQFEERLEASNVWKTQAMNVGTLTESLSQLQVQLQQMNEKLVASDKYAVEVEQQAQHDITVIQEEKNEQSAALEEALSKIAELEEQLGRAQKEIVRLEKVCDDFDDVERELKDAISKLQSEIKQLKGIKKPPKVMGLLQQARLGVKPLSREHSHAEPPEPVVEDKFEDAQDSFQEEFSHSPDAITSSTVLHPDDHLQETTAVETPSKKANRSNCNQQ</sequence>
<dbReference type="PaxDb" id="6239-T06E4.1"/>
<dbReference type="FunCoup" id="Q22257">
    <property type="interactions" value="797"/>
</dbReference>
<accession>Q22257</accession>
<dbReference type="Proteomes" id="UP000001940">
    <property type="component" value="Chromosome V"/>
</dbReference>
<proteinExistence type="evidence at protein level"/>
<dbReference type="GO" id="GO:0005737">
    <property type="term" value="C:cytoplasm"/>
    <property type="evidence" value="ECO:0000318"/>
    <property type="project" value="GO_Central"/>
</dbReference>
<dbReference type="DIP" id="DIP-24942N"/>
<dbReference type="EMBL" id="BX284605">
    <property type="protein sequence ID" value="CAA94789.1"/>
    <property type="molecule type" value="Genomic_DNA"/>
</dbReference>
<protein>
    <submittedName>
        <fullName evidence="3">HoloCentric chromosome binding Protein</fullName>
    </submittedName>
</protein>
<dbReference type="HOGENOM" id="CLU_249982_0_0_1"/>
<dbReference type="GO" id="GO:0051306">
    <property type="term" value="P:mitotic sister chromatid separation"/>
    <property type="evidence" value="ECO:0000315"/>
    <property type="project" value="WormBase"/>
</dbReference>
<name>Q22257_CAEEL</name>
<evidence type="ECO:0000256" key="1">
    <source>
        <dbReference type="SAM" id="Coils"/>
    </source>
</evidence>
<feature type="region of interest" description="Disordered" evidence="2">
    <location>
        <begin position="1"/>
        <end position="125"/>
    </location>
</feature>
<feature type="region of interest" description="Disordered" evidence="2">
    <location>
        <begin position="1225"/>
        <end position="1295"/>
    </location>
</feature>
<keyword evidence="4" id="KW-1185">Reference proteome</keyword>
<feature type="compositionally biased region" description="Polar residues" evidence="2">
    <location>
        <begin position="83"/>
        <end position="96"/>
    </location>
</feature>
<dbReference type="KEGG" id="cel:CELE_T06E4.1"/>
<feature type="compositionally biased region" description="Basic and acidic residues" evidence="2">
    <location>
        <begin position="1226"/>
        <end position="1246"/>
    </location>
</feature>
<dbReference type="GO" id="GO:0006936">
    <property type="term" value="P:muscle contraction"/>
    <property type="evidence" value="ECO:0000318"/>
    <property type="project" value="GO_Central"/>
</dbReference>
<gene>
    <name evidence="3 5" type="primary">hcp-2</name>
    <name evidence="3" type="ORF">CELE_T06E4.1</name>
    <name evidence="5" type="ORF">T06E4.1</name>
</gene>
<evidence type="ECO:0007829" key="6">
    <source>
        <dbReference type="PeptideAtlas" id="Q22257"/>
    </source>
</evidence>
<feature type="coiled-coil region" evidence="1">
    <location>
        <begin position="665"/>
        <end position="773"/>
    </location>
</feature>
<feature type="coiled-coil region" evidence="1">
    <location>
        <begin position="1144"/>
        <end position="1206"/>
    </location>
</feature>
<dbReference type="STRING" id="6239.T06E4.1.1"/>
<dbReference type="GO" id="GO:0000776">
    <property type="term" value="C:kinetochore"/>
    <property type="evidence" value="ECO:0000314"/>
    <property type="project" value="UniProtKB"/>
</dbReference>
<dbReference type="GO" id="GO:0051307">
    <property type="term" value="P:meiotic chromosome separation"/>
    <property type="evidence" value="ECO:0000315"/>
    <property type="project" value="UniProtKB"/>
</dbReference>
<evidence type="ECO:0000313" key="3">
    <source>
        <dbReference type="EMBL" id="CAA94789.1"/>
    </source>
</evidence>
<feature type="compositionally biased region" description="Low complexity" evidence="2">
    <location>
        <begin position="67"/>
        <end position="82"/>
    </location>
</feature>
<feature type="compositionally biased region" description="Basic and acidic residues" evidence="2">
    <location>
        <begin position="56"/>
        <end position="66"/>
    </location>
</feature>
<dbReference type="GO" id="GO:0051015">
    <property type="term" value="F:actin filament binding"/>
    <property type="evidence" value="ECO:0000318"/>
    <property type="project" value="GO_Central"/>
</dbReference>
<dbReference type="UCSC" id="T06E4.1">
    <property type="organism name" value="c. elegans"/>
</dbReference>
<dbReference type="PhylomeDB" id="Q22257"/>
<organism evidence="3 4">
    <name type="scientific">Caenorhabditis elegans</name>
    <dbReference type="NCBI Taxonomy" id="6239"/>
    <lineage>
        <taxon>Eukaryota</taxon>
        <taxon>Metazoa</taxon>
        <taxon>Ecdysozoa</taxon>
        <taxon>Nematoda</taxon>
        <taxon>Chromadorea</taxon>
        <taxon>Rhabditida</taxon>
        <taxon>Rhabditina</taxon>
        <taxon>Rhabditomorpha</taxon>
        <taxon>Rhabditoidea</taxon>
        <taxon>Rhabditidae</taxon>
        <taxon>Peloderinae</taxon>
        <taxon>Caenorhabditis</taxon>
    </lineage>
</organism>
<dbReference type="GO" id="GO:0051316">
    <property type="term" value="P:attachment of meiotic spindle microtubules to kinetochore"/>
    <property type="evidence" value="ECO:0000315"/>
    <property type="project" value="UniProtKB"/>
</dbReference>
<dbReference type="PIR" id="T24587">
    <property type="entry name" value="T24587"/>
</dbReference>
<dbReference type="GO" id="GO:0016460">
    <property type="term" value="C:myosin II complex"/>
    <property type="evidence" value="ECO:0000318"/>
    <property type="project" value="GO_Central"/>
</dbReference>
<dbReference type="eggNOG" id="ENOG502QT6K">
    <property type="taxonomic scope" value="Eukaryota"/>
</dbReference>
<dbReference type="GO" id="GO:0000146">
    <property type="term" value="F:microfilament motor activity"/>
    <property type="evidence" value="ECO:0000318"/>
    <property type="project" value="GO_Central"/>
</dbReference>
<reference evidence="3 4" key="1">
    <citation type="journal article" date="1998" name="Science">
        <title>Genome sequence of the nematode C. elegans: a platform for investigating biology.</title>
        <authorList>
            <consortium name="The C. elegans sequencing consortium"/>
            <person name="Sulson J.E."/>
            <person name="Waterston R."/>
        </authorList>
    </citation>
    <scope>NUCLEOTIDE SEQUENCE [LARGE SCALE GENOMIC DNA]</scope>
    <source>
        <strain evidence="3 4">Bristol N2</strain>
    </source>
</reference>
<dbReference type="RefSeq" id="NP_505489.1">
    <property type="nucleotide sequence ID" value="NM_073088.5"/>
</dbReference>
<dbReference type="GO" id="GO:0051257">
    <property type="term" value="P:meiotic spindle midzone assembly"/>
    <property type="evidence" value="ECO:0000315"/>
    <property type="project" value="UniProtKB"/>
</dbReference>
<dbReference type="GeneID" id="179353"/>